<organism evidence="5 6">
    <name type="scientific">Ceratodon purpureus</name>
    <name type="common">Fire moss</name>
    <name type="synonym">Dicranum purpureum</name>
    <dbReference type="NCBI Taxonomy" id="3225"/>
    <lineage>
        <taxon>Eukaryota</taxon>
        <taxon>Viridiplantae</taxon>
        <taxon>Streptophyta</taxon>
        <taxon>Embryophyta</taxon>
        <taxon>Bryophyta</taxon>
        <taxon>Bryophytina</taxon>
        <taxon>Bryopsida</taxon>
        <taxon>Dicranidae</taxon>
        <taxon>Pseudoditrichales</taxon>
        <taxon>Ditrichaceae</taxon>
        <taxon>Ceratodon</taxon>
    </lineage>
</organism>
<reference evidence="5" key="1">
    <citation type="submission" date="2020-06" db="EMBL/GenBank/DDBJ databases">
        <title>WGS assembly of Ceratodon purpureus strain R40.</title>
        <authorList>
            <person name="Carey S.B."/>
            <person name="Jenkins J."/>
            <person name="Shu S."/>
            <person name="Lovell J.T."/>
            <person name="Sreedasyam A."/>
            <person name="Maumus F."/>
            <person name="Tiley G.P."/>
            <person name="Fernandez-Pozo N."/>
            <person name="Barry K."/>
            <person name="Chen C."/>
            <person name="Wang M."/>
            <person name="Lipzen A."/>
            <person name="Daum C."/>
            <person name="Saski C.A."/>
            <person name="Payton A.C."/>
            <person name="Mcbreen J.C."/>
            <person name="Conrad R.E."/>
            <person name="Kollar L.M."/>
            <person name="Olsson S."/>
            <person name="Huttunen S."/>
            <person name="Landis J.B."/>
            <person name="Wickett N.J."/>
            <person name="Johnson M.G."/>
            <person name="Rensing S.A."/>
            <person name="Grimwood J."/>
            <person name="Schmutz J."/>
            <person name="Mcdaniel S.F."/>
        </authorList>
    </citation>
    <scope>NUCLEOTIDE SEQUENCE</scope>
    <source>
        <strain evidence="5">R40</strain>
    </source>
</reference>
<evidence type="ECO:0000313" key="5">
    <source>
        <dbReference type="EMBL" id="KAG0564040.1"/>
    </source>
</evidence>
<evidence type="ECO:0008006" key="7">
    <source>
        <dbReference type="Google" id="ProtNLM"/>
    </source>
</evidence>
<feature type="disulfide bond" evidence="3">
    <location>
        <begin position="36"/>
        <end position="245"/>
    </location>
</feature>
<feature type="chain" id="PRO_5035730163" description="Thaumatin-like protein" evidence="4">
    <location>
        <begin position="28"/>
        <end position="250"/>
    </location>
</feature>
<dbReference type="PROSITE" id="PS00316">
    <property type="entry name" value="THAUMATIN_1"/>
    <property type="match status" value="1"/>
</dbReference>
<dbReference type="SUPFAM" id="SSF49870">
    <property type="entry name" value="Osmotin, thaumatin-like protein"/>
    <property type="match status" value="1"/>
</dbReference>
<evidence type="ECO:0000256" key="2">
    <source>
        <dbReference type="ARBA" id="ARBA00023157"/>
    </source>
</evidence>
<dbReference type="SMART" id="SM00205">
    <property type="entry name" value="THN"/>
    <property type="match status" value="1"/>
</dbReference>
<dbReference type="InterPro" id="IPR001938">
    <property type="entry name" value="Thaumatin"/>
</dbReference>
<comment type="similarity">
    <text evidence="1">Belongs to the thaumatin family.</text>
</comment>
<feature type="disulfide bond" evidence="3">
    <location>
        <begin position="99"/>
        <end position="105"/>
    </location>
</feature>
<feature type="disulfide bond" evidence="3">
    <location>
        <begin position="84"/>
        <end position="94"/>
    </location>
</feature>
<dbReference type="Proteomes" id="UP000822688">
    <property type="component" value="Chromosome 8"/>
</dbReference>
<keyword evidence="4" id="KW-0732">Signal</keyword>
<dbReference type="PRINTS" id="PR00347">
    <property type="entry name" value="THAUMATIN"/>
</dbReference>
<dbReference type="EMBL" id="CM026429">
    <property type="protein sequence ID" value="KAG0564040.1"/>
    <property type="molecule type" value="Genomic_DNA"/>
</dbReference>
<name>A0A8T0GYC4_CERPU</name>
<dbReference type="PANTHER" id="PTHR31048">
    <property type="entry name" value="OS03G0233200 PROTEIN"/>
    <property type="match status" value="1"/>
</dbReference>
<dbReference type="InterPro" id="IPR037176">
    <property type="entry name" value="Osmotin/thaumatin-like_sf"/>
</dbReference>
<sequence>MAMAARLLLSVLVVLQLASCMLQGADAVTFTFINSCKFTVWVGLQPNGGLPLLADGGFQVLQGAQHAVTAPVGWGGRFWGRTGCVFDARGKGTCETGDCGGVLKCNGAGGTPPASLAEITLNGANNDDFYDVSLVDGYNLPIAMTPLGGTGNCGAPGCVSNLNHNCPSALQLMAAGAVVGCKSACVTFGAPQYCCTGAYGAPTTCPPTQYSLPFKAACPTAYSYAYDDATSTFTCQAPSYAITFCPAGSS</sequence>
<accession>A0A8T0GYC4</accession>
<feature type="disulfide bond" evidence="3">
    <location>
        <begin position="158"/>
        <end position="218"/>
    </location>
</feature>
<dbReference type="Gene3D" id="2.60.110.10">
    <property type="entry name" value="Thaumatin"/>
    <property type="match status" value="1"/>
</dbReference>
<feature type="disulfide bond" evidence="3">
    <location>
        <begin position="195"/>
        <end position="205"/>
    </location>
</feature>
<evidence type="ECO:0000256" key="1">
    <source>
        <dbReference type="ARBA" id="ARBA00010607"/>
    </source>
</evidence>
<dbReference type="PROSITE" id="PS51367">
    <property type="entry name" value="THAUMATIN_2"/>
    <property type="match status" value="1"/>
</dbReference>
<evidence type="ECO:0000313" key="6">
    <source>
        <dbReference type="Proteomes" id="UP000822688"/>
    </source>
</evidence>
<dbReference type="PIRSF" id="PIRSF002703">
    <property type="entry name" value="Thaumatin"/>
    <property type="match status" value="1"/>
</dbReference>
<comment type="caution">
    <text evidence="5">The sequence shown here is derived from an EMBL/GenBank/DDBJ whole genome shotgun (WGS) entry which is preliminary data.</text>
</comment>
<feature type="disulfide bond" evidence="3">
    <location>
        <begin position="153"/>
        <end position="235"/>
    </location>
</feature>
<feature type="disulfide bond" evidence="3">
    <location>
        <begin position="185"/>
        <end position="194"/>
    </location>
</feature>
<gene>
    <name evidence="5" type="ORF">KC19_8G078300</name>
</gene>
<evidence type="ECO:0000256" key="3">
    <source>
        <dbReference type="PIRSR" id="PIRSR002703-1"/>
    </source>
</evidence>
<dbReference type="Pfam" id="PF00314">
    <property type="entry name" value="Thaumatin"/>
    <property type="match status" value="1"/>
</dbReference>
<keyword evidence="6" id="KW-1185">Reference proteome</keyword>
<dbReference type="AlphaFoldDB" id="A0A8T0GYC4"/>
<feature type="disulfide bond" evidence="3">
    <location>
        <begin position="166"/>
        <end position="181"/>
    </location>
</feature>
<keyword evidence="2 3" id="KW-1015">Disulfide bond</keyword>
<dbReference type="FunFam" id="2.60.110.10:FF:000002">
    <property type="entry name" value="Thaumatin-like protein 1a"/>
    <property type="match status" value="1"/>
</dbReference>
<feature type="signal peptide" evidence="4">
    <location>
        <begin position="1"/>
        <end position="27"/>
    </location>
</feature>
<evidence type="ECO:0000256" key="4">
    <source>
        <dbReference type="SAM" id="SignalP"/>
    </source>
</evidence>
<proteinExistence type="inferred from homology"/>
<dbReference type="InterPro" id="IPR017949">
    <property type="entry name" value="Thaumatin_CS"/>
</dbReference>
<protein>
    <recommendedName>
        <fullName evidence="7">Thaumatin-like protein</fullName>
    </recommendedName>
</protein>
<dbReference type="CDD" id="cd09218">
    <property type="entry name" value="TLP-PA"/>
    <property type="match status" value="1"/>
</dbReference>